<feature type="binding site" evidence="16">
    <location>
        <begin position="24"/>
        <end position="31"/>
    </location>
    <ligand>
        <name>ATP</name>
        <dbReference type="ChEBI" id="CHEBI:30616"/>
    </ligand>
</feature>
<dbReference type="InterPro" id="IPR027417">
    <property type="entry name" value="P-loop_NTPase"/>
</dbReference>
<dbReference type="GO" id="GO:0000287">
    <property type="term" value="F:magnesium ion binding"/>
    <property type="evidence" value="ECO:0007669"/>
    <property type="project" value="UniProtKB-UniRule"/>
</dbReference>
<proteinExistence type="inferred from homology"/>
<evidence type="ECO:0000256" key="11">
    <source>
        <dbReference type="ARBA" id="ARBA00023204"/>
    </source>
</evidence>
<dbReference type="Gene3D" id="3.40.50.300">
    <property type="entry name" value="P-loop containing nucleotide triphosphate hydrolases"/>
    <property type="match status" value="2"/>
</dbReference>
<dbReference type="InterPro" id="IPR004586">
    <property type="entry name" value="RecB"/>
</dbReference>
<dbReference type="InterPro" id="IPR000212">
    <property type="entry name" value="DNA_helicase_UvrD/REP"/>
</dbReference>
<evidence type="ECO:0000256" key="8">
    <source>
        <dbReference type="ARBA" id="ARBA00022840"/>
    </source>
</evidence>
<keyword evidence="8 15" id="KW-0067">ATP-binding</keyword>
<dbReference type="GO" id="GO:0005829">
    <property type="term" value="C:cytosol"/>
    <property type="evidence" value="ECO:0007669"/>
    <property type="project" value="TreeGrafter"/>
</dbReference>
<dbReference type="GO" id="GO:0008854">
    <property type="term" value="F:exodeoxyribonuclease V activity"/>
    <property type="evidence" value="ECO:0007669"/>
    <property type="project" value="UniProtKB-EC"/>
</dbReference>
<dbReference type="PROSITE" id="PS51198">
    <property type="entry name" value="UVRD_HELICASE_ATP_BIND"/>
    <property type="match status" value="1"/>
</dbReference>
<dbReference type="SUPFAM" id="SSF52980">
    <property type="entry name" value="Restriction endonuclease-like"/>
    <property type="match status" value="1"/>
</dbReference>
<comment type="domain">
    <text evidence="15">The C-terminal domain has nuclease activity and interacts with RecD. It interacts with RecA, facilitating its loading onto ssDNA.</text>
</comment>
<comment type="catalytic activity">
    <reaction evidence="15">
        <text>Exonucleolytic cleavage (in the presence of ATP) in either 5'- to 3'- or 3'- to 5'-direction to yield 5'-phosphooligonucleotides.</text>
        <dbReference type="EC" id="3.1.11.5"/>
    </reaction>
</comment>
<dbReference type="CDD" id="cd22352">
    <property type="entry name" value="RecB_C-like"/>
    <property type="match status" value="1"/>
</dbReference>
<keyword evidence="1 15" id="KW-0540">Nuclease</keyword>
<comment type="domain">
    <text evidence="15">The N-terminal DNA-binding domain is a ssDNA-dependent ATPase and has ATP-dependent 3'-5' helicase function. This domain interacts with RecC.</text>
</comment>
<dbReference type="GO" id="GO:0000724">
    <property type="term" value="P:double-strand break repair via homologous recombination"/>
    <property type="evidence" value="ECO:0007669"/>
    <property type="project" value="UniProtKB-UniRule"/>
</dbReference>
<dbReference type="EC" id="5.6.2.4" evidence="15"/>
<comment type="catalytic activity">
    <reaction evidence="14 15">
        <text>ATP + H2O = ADP + phosphate + H(+)</text>
        <dbReference type="Rhea" id="RHEA:13065"/>
        <dbReference type="ChEBI" id="CHEBI:15377"/>
        <dbReference type="ChEBI" id="CHEBI:15378"/>
        <dbReference type="ChEBI" id="CHEBI:30616"/>
        <dbReference type="ChEBI" id="CHEBI:43474"/>
        <dbReference type="ChEBI" id="CHEBI:456216"/>
        <dbReference type="EC" id="5.6.2.4"/>
    </reaction>
</comment>
<evidence type="ECO:0000256" key="7">
    <source>
        <dbReference type="ARBA" id="ARBA00022839"/>
    </source>
</evidence>
<dbReference type="Gene3D" id="3.90.320.10">
    <property type="match status" value="1"/>
</dbReference>
<keyword evidence="11 15" id="KW-0234">DNA repair</keyword>
<feature type="binding site" evidence="15">
    <location>
        <position position="917"/>
    </location>
    <ligand>
        <name>Mg(2+)</name>
        <dbReference type="ChEBI" id="CHEBI:18420"/>
    </ligand>
</feature>
<feature type="binding site" evidence="15">
    <location>
        <position position="1041"/>
    </location>
    <ligand>
        <name>Mg(2+)</name>
        <dbReference type="ChEBI" id="CHEBI:18420"/>
    </ligand>
</feature>
<feature type="binding site" evidence="15">
    <location>
        <position position="1028"/>
    </location>
    <ligand>
        <name>Mg(2+)</name>
        <dbReference type="ChEBI" id="CHEBI:18420"/>
    </ligand>
</feature>
<dbReference type="InterPro" id="IPR011335">
    <property type="entry name" value="Restrct_endonuc-II-like"/>
</dbReference>
<evidence type="ECO:0000256" key="3">
    <source>
        <dbReference type="ARBA" id="ARBA00022741"/>
    </source>
</evidence>
<name>A0A7L5E024_9SPHI</name>
<dbReference type="EMBL" id="CP051682">
    <property type="protein sequence ID" value="QJD95707.1"/>
    <property type="molecule type" value="Genomic_DNA"/>
</dbReference>
<keyword evidence="5 15" id="KW-0378">Hydrolase</keyword>
<dbReference type="InterPro" id="IPR011604">
    <property type="entry name" value="PDDEXK-like_dom_sf"/>
</dbReference>
<evidence type="ECO:0000256" key="4">
    <source>
        <dbReference type="ARBA" id="ARBA00022763"/>
    </source>
</evidence>
<dbReference type="EC" id="3.1.11.5" evidence="15"/>
<feature type="region of interest" description="DNA-binding and helicase activity, interacts with RecC" evidence="15">
    <location>
        <begin position="1"/>
        <end position="855"/>
    </location>
</feature>
<dbReference type="InterPro" id="IPR014017">
    <property type="entry name" value="DNA_helicase_UvrD-like_C"/>
</dbReference>
<feature type="region of interest" description="Nuclease activity, interacts with RecD and RecA" evidence="15">
    <location>
        <begin position="870"/>
        <end position="1147"/>
    </location>
</feature>
<dbReference type="PROSITE" id="PS51217">
    <property type="entry name" value="UVRD_HELICASE_CTER"/>
    <property type="match status" value="1"/>
</dbReference>
<dbReference type="HAMAP" id="MF_01485">
    <property type="entry name" value="RecB"/>
    <property type="match status" value="1"/>
</dbReference>
<keyword evidence="20" id="KW-1185">Reference proteome</keyword>
<keyword evidence="3 15" id="KW-0547">Nucleotide-binding</keyword>
<evidence type="ECO:0000256" key="13">
    <source>
        <dbReference type="ARBA" id="ARBA00034617"/>
    </source>
</evidence>
<comment type="miscellaneous">
    <text evidence="15">In the RecBCD complex, RecB has a slow 3'-5' helicase, an exonuclease activity and loads RecA onto ssDNA, RecD has a fast 5'-3' helicase activity, while RecC stimulates the ATPase and processivity of the RecB helicase and contributes to recognition of the Chi site.</text>
</comment>
<dbReference type="GO" id="GO:0003677">
    <property type="term" value="F:DNA binding"/>
    <property type="evidence" value="ECO:0007669"/>
    <property type="project" value="UniProtKB-UniRule"/>
</dbReference>
<comment type="cofactor">
    <cofactor evidence="15">
        <name>Mg(2+)</name>
        <dbReference type="ChEBI" id="CHEBI:18420"/>
    </cofactor>
    <text evidence="15">Binds 1 Mg(2+) ion per subunit.</text>
</comment>
<dbReference type="Gene3D" id="1.10.486.10">
    <property type="entry name" value="PCRA, domain 4"/>
    <property type="match status" value="1"/>
</dbReference>
<dbReference type="Pfam" id="PF00580">
    <property type="entry name" value="UvrD-helicase"/>
    <property type="match status" value="1"/>
</dbReference>
<dbReference type="Proteomes" id="UP000503278">
    <property type="component" value="Chromosome"/>
</dbReference>
<evidence type="ECO:0000256" key="12">
    <source>
        <dbReference type="ARBA" id="ARBA00023235"/>
    </source>
</evidence>
<evidence type="ECO:0000259" key="18">
    <source>
        <dbReference type="PROSITE" id="PS51217"/>
    </source>
</evidence>
<dbReference type="GO" id="GO:0005524">
    <property type="term" value="F:ATP binding"/>
    <property type="evidence" value="ECO:0007669"/>
    <property type="project" value="UniProtKB-UniRule"/>
</dbReference>
<protein>
    <recommendedName>
        <fullName evidence="15">RecBCD enzyme subunit RecB</fullName>
        <ecNumber evidence="15">3.1.11.5</ecNumber>
        <ecNumber evidence="15">5.6.2.4</ecNumber>
    </recommendedName>
    <alternativeName>
        <fullName evidence="15">DNA 3'-5' helicase subunit RecB</fullName>
    </alternativeName>
    <alternativeName>
        <fullName evidence="15">Exonuclease V subunit RecB</fullName>
        <shortName evidence="15">ExoV subunit RecB</shortName>
    </alternativeName>
    <alternativeName>
        <fullName evidence="15">Helicase/nuclease RecBCD subunit RecB</fullName>
    </alternativeName>
</protein>
<evidence type="ECO:0000256" key="15">
    <source>
        <dbReference type="HAMAP-Rule" id="MF_01485"/>
    </source>
</evidence>
<comment type="function">
    <text evidence="15">A helicase/nuclease that prepares dsDNA breaks (DSB) for recombinational DNA repair. Binds to DSBs and unwinds DNA via a highly rapid and processive ATP-dependent bidirectional helicase activity. Unwinds dsDNA until it encounters a Chi (crossover hotspot instigator) sequence from the 3' direction. Cuts ssDNA a few nucleotides 3' to the Chi site. The properties and activities of the enzyme are changed at Chi. The Chi-altered holoenzyme produces a long 3'-ssDNA overhang and facilitates RecA-binding to the ssDNA for homologous DNA recombination and repair. Holoenzyme degrades any linearized DNA that is unable to undergo homologous recombination. In the holoenzyme this subunit contributes ATPase, 3'-5' helicase, exonuclease activity and loads RecA onto ssDNA.</text>
</comment>
<evidence type="ECO:0000256" key="16">
    <source>
        <dbReference type="PROSITE-ProRule" id="PRU00560"/>
    </source>
</evidence>
<dbReference type="PANTHER" id="PTHR11070:SF23">
    <property type="entry name" value="RECBCD ENZYME SUBUNIT RECB"/>
    <property type="match status" value="1"/>
</dbReference>
<dbReference type="Pfam" id="PF13361">
    <property type="entry name" value="UvrD_C"/>
    <property type="match status" value="2"/>
</dbReference>
<keyword evidence="9 15" id="KW-0460">Magnesium</keyword>
<gene>
    <name evidence="15 19" type="primary">recB</name>
    <name evidence="19" type="ORF">HH214_07395</name>
</gene>
<feature type="domain" description="UvrD-like helicase C-terminal" evidence="18">
    <location>
        <begin position="462"/>
        <end position="727"/>
    </location>
</feature>
<dbReference type="GO" id="GO:0043138">
    <property type="term" value="F:3'-5' DNA helicase activity"/>
    <property type="evidence" value="ECO:0007669"/>
    <property type="project" value="UniProtKB-UniRule"/>
</dbReference>
<keyword evidence="2 15" id="KW-0479">Metal-binding</keyword>
<accession>A0A7L5E024</accession>
<sequence length="1147" mass="131562">MSMQNFTDFRATEVPLAGTNLIEASAGTGKTYSIAVLVLRLILETKLPLKEILMVTFTKAAVAELEDRIRLFIRQAYQTSQGQSSKDETISFLVERAAKQTSPDQVNQSLKEALLYLDETSVMTIHSFCQQSLTNFAFETGQLFGMETIQDSSALIEDAVNSFWRKYVTIIPVDLLEQLCGADFTRHAVIDVIKQFLNGKRYLLYSEKENYTLCNEDYQNLWKDVNQLIHAEKELRSQLENYVREHLARLQQAAVGNTYARKAEWHLINDPVKLAEEIYKKRDKGYAQKLFQDVIEQCEDCERAKEERNKYVRHVIDKILCLAIQEVSKLIIAQKQKAQQMSFDDMIVNLHKALVKKDNPSLINGFQQRYKAVFIDEFQDTDRLQYEIFERAFGTNTILFYIGDPKQSIYAFRKADIFTYFKAKQDVNHRYSMNVNYRSSAPFINAMNAFFLPRPDFDTFYFSGLSDSIGYINVEAPEQNTKGVLMQGDREAVPLTLFREPKKDRITDATAALMVQLLSGDHYSIKQGNEQRRLTPADIGILVRSNKDGQKIKAALSRFEIPAVTLGDAKILASEEAVTVLYLLEAMLNLSRSAINRALLGILTGWDESAILKLNEEIAATRFKSYKAAWENDGIYTALSEFLVDFGVYDQLIKGSAENGERIMSNLLQLMEILHKMQTHKQLSPLELTGWLRRGIDGMAVEGDEFEQRIESDEEAVKIVTIHKSKGLEYKVVIAPFLDFLANVPDGFCTFRDAQSGEYIAVLASQMNSNQKAELLRQTEQENRRLLYVAITRAVYACFIFKNMGNSGQYPYATQSSLVPFVGECENAGNSYISFDEAPPLPETTFHWRSRTLVPASISRQINFKLRNPNWMRLSYSRLNSKHATNGLARAIPQQDIYNDFMFRELARGAKTGDLIHYLFEIIHFQRPKSWEHAVEQTVSRFAPQQQELLGEMLNKMIEQVLNGRIQLANKNFSLAEVAQESKIHEFEFDFPFSAVDTQRLQQLSAPDRRIYVELLNASGGLVNGKMDMFFEFEGMYFILDWKSNYLGDTLEDYSANRLAEAMNERNYHLQYLIYTLAADKYLSSRLPDYKYDLHFGGIIYAFIRGVRKDITHGFFTTRPNEKTVTLLNAIFNKQTDKSVNLEAEMQ</sequence>
<comment type="subunit">
    <text evidence="15">Heterotrimer of RecB, RecC and RecD. All subunits contribute to DNA-binding. Interacts with RecA.</text>
</comment>
<evidence type="ECO:0000313" key="19">
    <source>
        <dbReference type="EMBL" id="QJD95707.1"/>
    </source>
</evidence>
<evidence type="ECO:0000256" key="14">
    <source>
        <dbReference type="ARBA" id="ARBA00048988"/>
    </source>
</evidence>
<dbReference type="GO" id="GO:0009338">
    <property type="term" value="C:exodeoxyribonuclease V complex"/>
    <property type="evidence" value="ECO:0007669"/>
    <property type="project" value="TreeGrafter"/>
</dbReference>
<evidence type="ECO:0000256" key="9">
    <source>
        <dbReference type="ARBA" id="ARBA00022842"/>
    </source>
</evidence>
<comment type="catalytic activity">
    <reaction evidence="13 15">
        <text>Couples ATP hydrolysis with the unwinding of duplex DNA by translocating in the 3'-5' direction.</text>
        <dbReference type="EC" id="5.6.2.4"/>
    </reaction>
</comment>
<dbReference type="InterPro" id="IPR014016">
    <property type="entry name" value="UvrD-like_ATP-bd"/>
</dbReference>
<dbReference type="PANTHER" id="PTHR11070">
    <property type="entry name" value="UVRD / RECB / PCRA DNA HELICASE FAMILY MEMBER"/>
    <property type="match status" value="1"/>
</dbReference>
<evidence type="ECO:0000256" key="2">
    <source>
        <dbReference type="ARBA" id="ARBA00022723"/>
    </source>
</evidence>
<comment type="similarity">
    <text evidence="15">Belongs to the helicase family. UvrD subfamily.</text>
</comment>
<evidence type="ECO:0000256" key="10">
    <source>
        <dbReference type="ARBA" id="ARBA00023125"/>
    </source>
</evidence>
<reference evidence="19 20" key="1">
    <citation type="submission" date="2020-04" db="EMBL/GenBank/DDBJ databases">
        <title>Genome sequencing of novel species.</title>
        <authorList>
            <person name="Heo J."/>
            <person name="Kim S.-J."/>
            <person name="Kim J.-S."/>
            <person name="Hong S.-B."/>
            <person name="Kwon S.-W."/>
        </authorList>
    </citation>
    <scope>NUCLEOTIDE SEQUENCE [LARGE SCALE GENOMIC DNA]</scope>
    <source>
        <strain evidence="19 20">F39-2</strain>
    </source>
</reference>
<dbReference type="KEGG" id="mrob:HH214_07395"/>
<keyword evidence="7 15" id="KW-0269">Exonuclease</keyword>
<evidence type="ECO:0000256" key="6">
    <source>
        <dbReference type="ARBA" id="ARBA00022806"/>
    </source>
</evidence>
<keyword evidence="4 15" id="KW-0227">DNA damage</keyword>
<keyword evidence="12 15" id="KW-0413">Isomerase</keyword>
<dbReference type="RefSeq" id="WP_169606714.1">
    <property type="nucleotide sequence ID" value="NZ_CP051682.1"/>
</dbReference>
<feature type="domain" description="UvrD-like helicase ATP-binding" evidence="17">
    <location>
        <begin position="3"/>
        <end position="440"/>
    </location>
</feature>
<feature type="active site" description="For nuclease activity" evidence="15">
    <location>
        <position position="1041"/>
    </location>
</feature>
<organism evidence="19 20">
    <name type="scientific">Mucilaginibacter robiniae</name>
    <dbReference type="NCBI Taxonomy" id="2728022"/>
    <lineage>
        <taxon>Bacteria</taxon>
        <taxon>Pseudomonadati</taxon>
        <taxon>Bacteroidota</taxon>
        <taxon>Sphingobacteriia</taxon>
        <taxon>Sphingobacteriales</taxon>
        <taxon>Sphingobacteriaceae</taxon>
        <taxon>Mucilaginibacter</taxon>
    </lineage>
</organism>
<dbReference type="SUPFAM" id="SSF52540">
    <property type="entry name" value="P-loop containing nucleoside triphosphate hydrolases"/>
    <property type="match status" value="1"/>
</dbReference>
<dbReference type="NCBIfam" id="TIGR00609">
    <property type="entry name" value="recB"/>
    <property type="match status" value="1"/>
</dbReference>
<evidence type="ECO:0000256" key="5">
    <source>
        <dbReference type="ARBA" id="ARBA00022801"/>
    </source>
</evidence>
<evidence type="ECO:0000256" key="1">
    <source>
        <dbReference type="ARBA" id="ARBA00022722"/>
    </source>
</evidence>
<keyword evidence="10 15" id="KW-0238">DNA-binding</keyword>
<evidence type="ECO:0000259" key="17">
    <source>
        <dbReference type="PROSITE" id="PS51198"/>
    </source>
</evidence>
<evidence type="ECO:0000313" key="20">
    <source>
        <dbReference type="Proteomes" id="UP000503278"/>
    </source>
</evidence>
<keyword evidence="6 15" id="KW-0347">Helicase</keyword>
<dbReference type="Gene3D" id="1.10.3170.10">
    <property type="entry name" value="Recbcd, chain B, domain 2"/>
    <property type="match status" value="1"/>
</dbReference>
<dbReference type="AlphaFoldDB" id="A0A7L5E024"/>